<feature type="transmembrane region" description="Helical" evidence="7">
    <location>
        <begin position="283"/>
        <end position="316"/>
    </location>
</feature>
<dbReference type="NCBIfam" id="TIGR00360">
    <property type="entry name" value="ComEC_N-term"/>
    <property type="match status" value="1"/>
</dbReference>
<feature type="transmembrane region" description="Helical" evidence="7">
    <location>
        <begin position="28"/>
        <end position="51"/>
    </location>
</feature>
<dbReference type="Proteomes" id="UP000589620">
    <property type="component" value="Unassembled WGS sequence"/>
</dbReference>
<feature type="transmembrane region" description="Helical" evidence="7">
    <location>
        <begin position="249"/>
        <end position="271"/>
    </location>
</feature>
<organism evidence="9 10">
    <name type="scientific">Leifsonia soli</name>
    <dbReference type="NCBI Taxonomy" id="582665"/>
    <lineage>
        <taxon>Bacteria</taxon>
        <taxon>Bacillati</taxon>
        <taxon>Actinomycetota</taxon>
        <taxon>Actinomycetes</taxon>
        <taxon>Micrococcales</taxon>
        <taxon>Microbacteriaceae</taxon>
        <taxon>Leifsonia</taxon>
    </lineage>
</organism>
<dbReference type="InterPro" id="IPR036866">
    <property type="entry name" value="RibonucZ/Hydroxyglut_hydro"/>
</dbReference>
<feature type="compositionally biased region" description="Low complexity" evidence="6">
    <location>
        <begin position="768"/>
        <end position="778"/>
    </location>
</feature>
<dbReference type="CDD" id="cd07731">
    <property type="entry name" value="ComA-like_MBL-fold"/>
    <property type="match status" value="1"/>
</dbReference>
<keyword evidence="4 7" id="KW-1133">Transmembrane helix</keyword>
<evidence type="ECO:0000256" key="1">
    <source>
        <dbReference type="ARBA" id="ARBA00004651"/>
    </source>
</evidence>
<dbReference type="InterPro" id="IPR001279">
    <property type="entry name" value="Metallo-B-lactamas"/>
</dbReference>
<keyword evidence="5 7" id="KW-0472">Membrane</keyword>
<dbReference type="InterPro" id="IPR004477">
    <property type="entry name" value="ComEC_N"/>
</dbReference>
<feature type="transmembrane region" description="Helical" evidence="7">
    <location>
        <begin position="411"/>
        <end position="433"/>
    </location>
</feature>
<name>A0A852SXL0_9MICO</name>
<evidence type="ECO:0000256" key="3">
    <source>
        <dbReference type="ARBA" id="ARBA00022692"/>
    </source>
</evidence>
<dbReference type="SUPFAM" id="SSF56281">
    <property type="entry name" value="Metallo-hydrolase/oxidoreductase"/>
    <property type="match status" value="1"/>
</dbReference>
<dbReference type="InterPro" id="IPR035681">
    <property type="entry name" value="ComA-like_MBL"/>
</dbReference>
<feature type="transmembrane region" description="Helical" evidence="7">
    <location>
        <begin position="346"/>
        <end position="365"/>
    </location>
</feature>
<evidence type="ECO:0000313" key="10">
    <source>
        <dbReference type="Proteomes" id="UP000589620"/>
    </source>
</evidence>
<feature type="transmembrane region" description="Helical" evidence="7">
    <location>
        <begin position="440"/>
        <end position="457"/>
    </location>
</feature>
<evidence type="ECO:0000256" key="6">
    <source>
        <dbReference type="SAM" id="MobiDB-lite"/>
    </source>
</evidence>
<feature type="transmembrane region" description="Helical" evidence="7">
    <location>
        <begin position="63"/>
        <end position="83"/>
    </location>
</feature>
<evidence type="ECO:0000259" key="8">
    <source>
        <dbReference type="SMART" id="SM00849"/>
    </source>
</evidence>
<keyword evidence="2" id="KW-1003">Cell membrane</keyword>
<feature type="region of interest" description="Disordered" evidence="6">
    <location>
        <begin position="768"/>
        <end position="896"/>
    </location>
</feature>
<feature type="transmembrane region" description="Helical" evidence="7">
    <location>
        <begin position="498"/>
        <end position="520"/>
    </location>
</feature>
<keyword evidence="3 7" id="KW-0812">Transmembrane</keyword>
<dbReference type="GO" id="GO:0005886">
    <property type="term" value="C:plasma membrane"/>
    <property type="evidence" value="ECO:0007669"/>
    <property type="project" value="UniProtKB-SubCell"/>
</dbReference>
<dbReference type="AlphaFoldDB" id="A0A852SXL0"/>
<evidence type="ECO:0000313" key="9">
    <source>
        <dbReference type="EMBL" id="NYD73423.1"/>
    </source>
</evidence>
<dbReference type="InterPro" id="IPR052159">
    <property type="entry name" value="Competence_DNA_uptake"/>
</dbReference>
<keyword evidence="10" id="KW-1185">Reference proteome</keyword>
<evidence type="ECO:0000256" key="5">
    <source>
        <dbReference type="ARBA" id="ARBA00023136"/>
    </source>
</evidence>
<dbReference type="Pfam" id="PF00753">
    <property type="entry name" value="Lactamase_B"/>
    <property type="match status" value="1"/>
</dbReference>
<sequence length="896" mass="90484">MPDLRLALPACALWTAVAVLVGVADAAVGVALACAGGVVGVVAGSVGASVVRRRCAAGPLRRSLPLVALVLAAVAVGSVAVAAQSPSRASAGLDAAVDASETVTLLVRVDRTPQRVAAGFDGGARWSLRGRTDGGTTSRPDAVPVTVLFGGTEREARACAFGAVVRVTGAVTSAEPGEPTTYTVSVRDDVAVVAPPPPWLRWAAVARETFALAAAATPGDGGALLPGLAIGDETAVSVDLDEAMKAASLSHLTAVSGANCALVIALVFGLARLAGLGRRSRVMVAAVALAGFVVLVGPGASVIRAAVMAAVLLIGLARGREADGVPALALAMIVLLVHDPWIARDYGFALSVLATGGLLVLAGPLSRVLARWMPRAAAVAVAVPTAAQLACQPVLLLLAPTLPLYGVPANLLAEPAAPVATILGCIACAVLPWAPGLGQVVVWLAWLPSAWIAQVAVFTSRLPGVAAPWAPGLAGVLLSAAVVVAVAIVVLGRRSSRAASIASVVAVVALCVGAVAYVGALGGGLVGRALALPSDWQLAACDVGQGDALLIRDGDAVAMIDVGREPEPAGACLDRLGIARVDLLVLTHFDADHVGGLSGVADRVGRAIVQRPVREADERTLATLRGAGVPTEQGRAGLSGRLGELTWRVLWPPAAASGEADIGNAGSITVETDGKGLRALFPGDLGEEAQNALVASGAVRAVDVVKVAHHGSADQSADLYRRLQARLGLLSVGARNGYGHPTATALRLLAENGSAVARTDDQGMLLVSAGSSSGSGRSVIRLWSERTPDGTDSGRPYPGYGRGGTWPHEAAAEPAQARPAPPRARSRSFRGTRCGRRPSSSSRGPRGSSPTVRCAPSGMRSRPKTPASRSATSMRATTRPASSSRSRAPPCSASRA</sequence>
<feature type="transmembrane region" description="Helical" evidence="7">
    <location>
        <begin position="377"/>
        <end position="399"/>
    </location>
</feature>
<feature type="domain" description="Metallo-beta-lactamase" evidence="8">
    <location>
        <begin position="545"/>
        <end position="735"/>
    </location>
</feature>
<feature type="transmembrane region" description="Helical" evidence="7">
    <location>
        <begin position="469"/>
        <end position="491"/>
    </location>
</feature>
<evidence type="ECO:0000256" key="4">
    <source>
        <dbReference type="ARBA" id="ARBA00022989"/>
    </source>
</evidence>
<evidence type="ECO:0000256" key="7">
    <source>
        <dbReference type="SAM" id="Phobius"/>
    </source>
</evidence>
<feature type="compositionally biased region" description="Low complexity" evidence="6">
    <location>
        <begin position="865"/>
        <end position="896"/>
    </location>
</feature>
<dbReference type="PANTHER" id="PTHR30619">
    <property type="entry name" value="DNA INTERNALIZATION/COMPETENCE PROTEIN COMEC/REC2"/>
    <property type="match status" value="1"/>
</dbReference>
<reference evidence="9 10" key="1">
    <citation type="submission" date="2020-07" db="EMBL/GenBank/DDBJ databases">
        <title>Sequencing the genomes of 1000 actinobacteria strains.</title>
        <authorList>
            <person name="Klenk H.-P."/>
        </authorList>
    </citation>
    <scope>NUCLEOTIDE SEQUENCE [LARGE SCALE GENOMIC DNA]</scope>
    <source>
        <strain evidence="9 10">DSM 23871</strain>
    </source>
</reference>
<feature type="compositionally biased region" description="Basic residues" evidence="6">
    <location>
        <begin position="824"/>
        <end position="836"/>
    </location>
</feature>
<comment type="caution">
    <text evidence="9">The sequence shown here is derived from an EMBL/GenBank/DDBJ whole genome shotgun (WGS) entry which is preliminary data.</text>
</comment>
<protein>
    <submittedName>
        <fullName evidence="9">Competence protein ComEC</fullName>
    </submittedName>
</protein>
<comment type="subcellular location">
    <subcellularLocation>
        <location evidence="1">Cell membrane</location>
        <topology evidence="1">Multi-pass membrane protein</topology>
    </subcellularLocation>
</comment>
<evidence type="ECO:0000256" key="2">
    <source>
        <dbReference type="ARBA" id="ARBA00022475"/>
    </source>
</evidence>
<dbReference type="EMBL" id="JACCBJ010000001">
    <property type="protein sequence ID" value="NYD73423.1"/>
    <property type="molecule type" value="Genomic_DNA"/>
</dbReference>
<feature type="compositionally biased region" description="Low complexity" evidence="6">
    <location>
        <begin position="837"/>
        <end position="850"/>
    </location>
</feature>
<proteinExistence type="predicted"/>
<dbReference type="SMART" id="SM00849">
    <property type="entry name" value="Lactamase_B"/>
    <property type="match status" value="1"/>
</dbReference>
<gene>
    <name evidence="9" type="ORF">BJ963_000942</name>
</gene>
<dbReference type="Gene3D" id="3.60.15.10">
    <property type="entry name" value="Ribonuclease Z/Hydroxyacylglutathione hydrolase-like"/>
    <property type="match status" value="1"/>
</dbReference>
<dbReference type="PANTHER" id="PTHR30619:SF1">
    <property type="entry name" value="RECOMBINATION PROTEIN 2"/>
    <property type="match status" value="1"/>
</dbReference>
<accession>A0A852SXL0</accession>
<dbReference type="Pfam" id="PF03772">
    <property type="entry name" value="Competence"/>
    <property type="match status" value="1"/>
</dbReference>